<evidence type="ECO:0000259" key="2">
    <source>
        <dbReference type="SMART" id="SM01040"/>
    </source>
</evidence>
<feature type="domain" description="Bro-N" evidence="2">
    <location>
        <begin position="12"/>
        <end position="111"/>
    </location>
</feature>
<evidence type="ECO:0000256" key="1">
    <source>
        <dbReference type="SAM" id="MobiDB-lite"/>
    </source>
</evidence>
<dbReference type="AlphaFoldDB" id="F9YVY4"/>
<organism evidence="3 4">
    <name type="scientific">Capnocytophaga canimorsus (strain 5)</name>
    <dbReference type="NCBI Taxonomy" id="860228"/>
    <lineage>
        <taxon>Bacteria</taxon>
        <taxon>Pseudomonadati</taxon>
        <taxon>Bacteroidota</taxon>
        <taxon>Flavobacteriia</taxon>
        <taxon>Flavobacteriales</taxon>
        <taxon>Flavobacteriaceae</taxon>
        <taxon>Capnocytophaga</taxon>
    </lineage>
</organism>
<dbReference type="RefSeq" id="WP_013998463.1">
    <property type="nucleotide sequence ID" value="NC_015846.1"/>
</dbReference>
<evidence type="ECO:0000313" key="3">
    <source>
        <dbReference type="EMBL" id="AEK24487.1"/>
    </source>
</evidence>
<dbReference type="STRING" id="860228.Ccan_23730"/>
<feature type="region of interest" description="Disordered" evidence="1">
    <location>
        <begin position="254"/>
        <end position="277"/>
    </location>
</feature>
<dbReference type="EMBL" id="CP002113">
    <property type="protein sequence ID" value="AEK24487.1"/>
    <property type="molecule type" value="Genomic_DNA"/>
</dbReference>
<reference evidence="3 4" key="1">
    <citation type="journal article" date="2011" name="J. Bacteriol.">
        <title>Complete genome sequence of the dog commensal and human pathogen Capnocytophaga canimorsus strain 5.</title>
        <authorList>
            <person name="Manfredi P."/>
            <person name="Pagni M."/>
            <person name="Cornelis G.R."/>
        </authorList>
    </citation>
    <scope>NUCLEOTIDE SEQUENCE [LARGE SCALE GENOMIC DNA]</scope>
    <source>
        <strain evidence="4">5</strain>
    </source>
</reference>
<sequence length="277" mass="31949">MENNIKIFEQKKVRSQWDEQQEKWWFSIVDVIEVLTESPNPRKYWSVLKTRLKKEGSELATNCSQLKMLSSDGKYYKTDVADTEQLLRLIQSVPSPKAEPFKLWLAQVGSERLDEMQDPEISIDRALQQYLQLGYSENWINQRLKSIEIRKELTDEWKKRGVKEGQQFATLTDIITKTWSGKTTKEYKVLKGLKKENLRDNMTNTELILNMLAEASTKDISQATQPETFEQNIAVAQQGGNVAKVAREELEARTGKKVISSASAKKMLENKNNSNNK</sequence>
<dbReference type="InterPro" id="IPR003497">
    <property type="entry name" value="BRO_N_domain"/>
</dbReference>
<proteinExistence type="predicted"/>
<dbReference type="Pfam" id="PF02498">
    <property type="entry name" value="Bro-N"/>
    <property type="match status" value="1"/>
</dbReference>
<evidence type="ECO:0000313" key="4">
    <source>
        <dbReference type="Proteomes" id="UP000008895"/>
    </source>
</evidence>
<dbReference type="eggNOG" id="COG3617">
    <property type="taxonomic scope" value="Bacteria"/>
</dbReference>
<dbReference type="Proteomes" id="UP000008895">
    <property type="component" value="Chromosome"/>
</dbReference>
<name>F9YVY4_CAPCC</name>
<gene>
    <name evidence="3" type="ordered locus">Ccan_23730</name>
</gene>
<dbReference type="HOGENOM" id="CLU_1029133_0_0_10"/>
<dbReference type="SMART" id="SM01040">
    <property type="entry name" value="Bro-N"/>
    <property type="match status" value="1"/>
</dbReference>
<dbReference type="OrthoDB" id="9814400at2"/>
<protein>
    <recommendedName>
        <fullName evidence="2">Bro-N domain-containing protein</fullName>
    </recommendedName>
</protein>
<dbReference type="KEGG" id="ccm:Ccan_23730"/>
<accession>F9YVY4</accession>
<keyword evidence="4" id="KW-1185">Reference proteome</keyword>